<keyword evidence="2" id="KW-1185">Reference proteome</keyword>
<comment type="caution">
    <text evidence="1">The sequence shown here is derived from an EMBL/GenBank/DDBJ whole genome shotgun (WGS) entry which is preliminary data.</text>
</comment>
<gene>
    <name evidence="1" type="ORF">MENTE1834_LOCUS40155</name>
</gene>
<dbReference type="Proteomes" id="UP001497535">
    <property type="component" value="Unassembled WGS sequence"/>
</dbReference>
<protein>
    <submittedName>
        <fullName evidence="1">Uncharacterized protein</fullName>
    </submittedName>
</protein>
<accession>A0ACB1ALY7</accession>
<evidence type="ECO:0000313" key="2">
    <source>
        <dbReference type="Proteomes" id="UP001497535"/>
    </source>
</evidence>
<proteinExistence type="predicted"/>
<organism evidence="1 2">
    <name type="scientific">Meloidogyne enterolobii</name>
    <name type="common">Root-knot nematode worm</name>
    <name type="synonym">Meloidogyne mayaguensis</name>
    <dbReference type="NCBI Taxonomy" id="390850"/>
    <lineage>
        <taxon>Eukaryota</taxon>
        <taxon>Metazoa</taxon>
        <taxon>Ecdysozoa</taxon>
        <taxon>Nematoda</taxon>
        <taxon>Chromadorea</taxon>
        <taxon>Rhabditida</taxon>
        <taxon>Tylenchina</taxon>
        <taxon>Tylenchomorpha</taxon>
        <taxon>Tylenchoidea</taxon>
        <taxon>Meloidogynidae</taxon>
        <taxon>Meloidogyninae</taxon>
        <taxon>Meloidogyne</taxon>
    </lineage>
</organism>
<reference evidence="1" key="1">
    <citation type="submission" date="2023-11" db="EMBL/GenBank/DDBJ databases">
        <authorList>
            <person name="Poullet M."/>
        </authorList>
    </citation>
    <scope>NUCLEOTIDE SEQUENCE</scope>
    <source>
        <strain evidence="1">E1834</strain>
    </source>
</reference>
<evidence type="ECO:0000313" key="1">
    <source>
        <dbReference type="EMBL" id="CAK5092526.1"/>
    </source>
</evidence>
<dbReference type="EMBL" id="CAVMJV010000093">
    <property type="protein sequence ID" value="CAK5092526.1"/>
    <property type="molecule type" value="Genomic_DNA"/>
</dbReference>
<name>A0ACB1ALY7_MELEN</name>
<sequence length="68" mass="8076">MNISSLSKCKNKTKFILKNIFFKFNYLFVLKCPSRILVIIACLYFLKILCVPIFIFLTFVLSFVLFLR</sequence>